<sequence length="360" mass="41172">MQEHELNERKWYLATKVLTSGLNADEQAEWEALKNDLAFQQEFTLVEKYWLKMDGLPYQQINAEKDWKLVWDTIRQQVPVREQRTAIPWLRYAAVFLVCMAISFFIGARFSGILSNSDNTAQLTTIEAPAGSKTYVTLPDSSHVWLNAKSKITFNKDFGAENRHLRLEGEAFFDVVKMKVPFRVETPLYTVAVLGTAFNIKAYSDDDRATTTLVRGLINIERTTKAGKTEVTPLKPNEKLIASRTSNRGAAFAGEYTFQVERGVDAAMETAWKDGWLSVQGESLNELAKKIERLYDIKINFQDEELQRYRYTGRLRQLSLEQVLKALSLTSPIEFTIAEKTVTLRENQSTKSKYNSLQVP</sequence>
<accession>A0A1T5M7M8</accession>
<feature type="transmembrane region" description="Helical" evidence="1">
    <location>
        <begin position="89"/>
        <end position="110"/>
    </location>
</feature>
<reference evidence="4 5" key="1">
    <citation type="submission" date="2017-02" db="EMBL/GenBank/DDBJ databases">
        <authorList>
            <person name="Peterson S.W."/>
        </authorList>
    </citation>
    <scope>NUCLEOTIDE SEQUENCE [LARGE SCALE GENOMIC DNA]</scope>
    <source>
        <strain evidence="4 5">DSM 25262</strain>
    </source>
</reference>
<dbReference type="InterPro" id="IPR012373">
    <property type="entry name" value="Ferrdict_sens_TM"/>
</dbReference>
<dbReference type="Gene3D" id="2.60.120.1440">
    <property type="match status" value="1"/>
</dbReference>
<dbReference type="PANTHER" id="PTHR30273">
    <property type="entry name" value="PERIPLASMIC SIGNAL SENSOR AND SIGMA FACTOR ACTIVATOR FECR-RELATED"/>
    <property type="match status" value="1"/>
</dbReference>
<keyword evidence="1" id="KW-0472">Membrane</keyword>
<dbReference type="Proteomes" id="UP000190961">
    <property type="component" value="Unassembled WGS sequence"/>
</dbReference>
<name>A0A1T5M7M8_9BACT</name>
<evidence type="ECO:0000313" key="4">
    <source>
        <dbReference type="EMBL" id="SKC84250.1"/>
    </source>
</evidence>
<dbReference type="EMBL" id="FUZU01000003">
    <property type="protein sequence ID" value="SKC84250.1"/>
    <property type="molecule type" value="Genomic_DNA"/>
</dbReference>
<dbReference type="GO" id="GO:0016989">
    <property type="term" value="F:sigma factor antagonist activity"/>
    <property type="evidence" value="ECO:0007669"/>
    <property type="project" value="TreeGrafter"/>
</dbReference>
<dbReference type="PIRSF" id="PIRSF018266">
    <property type="entry name" value="FecR"/>
    <property type="match status" value="1"/>
</dbReference>
<evidence type="ECO:0000256" key="1">
    <source>
        <dbReference type="SAM" id="Phobius"/>
    </source>
</evidence>
<dbReference type="PANTHER" id="PTHR30273:SF2">
    <property type="entry name" value="PROTEIN FECR"/>
    <property type="match status" value="1"/>
</dbReference>
<evidence type="ECO:0000313" key="5">
    <source>
        <dbReference type="Proteomes" id="UP000190961"/>
    </source>
</evidence>
<evidence type="ECO:0000259" key="3">
    <source>
        <dbReference type="Pfam" id="PF16344"/>
    </source>
</evidence>
<dbReference type="STRING" id="688867.SAMN05660236_4727"/>
<keyword evidence="1" id="KW-1133">Transmembrane helix</keyword>
<dbReference type="Gene3D" id="3.55.50.30">
    <property type="match status" value="1"/>
</dbReference>
<feature type="domain" description="FecR protein" evidence="2">
    <location>
        <begin position="125"/>
        <end position="218"/>
    </location>
</feature>
<gene>
    <name evidence="4" type="ORF">SAMN05660236_4727</name>
</gene>
<organism evidence="4 5">
    <name type="scientific">Ohtaekwangia koreensis</name>
    <dbReference type="NCBI Taxonomy" id="688867"/>
    <lineage>
        <taxon>Bacteria</taxon>
        <taxon>Pseudomonadati</taxon>
        <taxon>Bacteroidota</taxon>
        <taxon>Cytophagia</taxon>
        <taxon>Cytophagales</taxon>
        <taxon>Fulvivirgaceae</taxon>
        <taxon>Ohtaekwangia</taxon>
    </lineage>
</organism>
<dbReference type="Pfam" id="PF16344">
    <property type="entry name" value="FecR_C"/>
    <property type="match status" value="1"/>
</dbReference>
<evidence type="ECO:0000259" key="2">
    <source>
        <dbReference type="Pfam" id="PF04773"/>
    </source>
</evidence>
<dbReference type="OrthoDB" id="1452822at2"/>
<dbReference type="InterPro" id="IPR032508">
    <property type="entry name" value="FecR_C"/>
</dbReference>
<protein>
    <submittedName>
        <fullName evidence="4">FecR family protein</fullName>
    </submittedName>
</protein>
<proteinExistence type="predicted"/>
<keyword evidence="5" id="KW-1185">Reference proteome</keyword>
<dbReference type="RefSeq" id="WP_079689223.1">
    <property type="nucleotide sequence ID" value="NZ_FUZU01000003.1"/>
</dbReference>
<feature type="domain" description="Protein FecR C-terminal" evidence="3">
    <location>
        <begin position="278"/>
        <end position="344"/>
    </location>
</feature>
<keyword evidence="1" id="KW-0812">Transmembrane</keyword>
<dbReference type="AlphaFoldDB" id="A0A1T5M7M8"/>
<dbReference type="Pfam" id="PF04773">
    <property type="entry name" value="FecR"/>
    <property type="match status" value="1"/>
</dbReference>
<dbReference type="InterPro" id="IPR006860">
    <property type="entry name" value="FecR"/>
</dbReference>